<dbReference type="FunFam" id="3.40.50.460:FF:000002">
    <property type="entry name" value="ATP-dependent 6-phosphofructokinase"/>
    <property type="match status" value="1"/>
</dbReference>
<feature type="binding site" evidence="10">
    <location>
        <position position="282"/>
    </location>
    <ligand>
        <name>substrate</name>
        <note>ligand shared between dimeric partners</note>
    </ligand>
</feature>
<dbReference type="OrthoDB" id="9802503at2"/>
<proteinExistence type="inferred from homology"/>
<dbReference type="SUPFAM" id="SSF53784">
    <property type="entry name" value="Phosphofructokinase"/>
    <property type="match status" value="1"/>
</dbReference>
<dbReference type="GO" id="GO:0070095">
    <property type="term" value="F:fructose-6-phosphate binding"/>
    <property type="evidence" value="ECO:0007669"/>
    <property type="project" value="TreeGrafter"/>
</dbReference>
<dbReference type="HAMAP" id="MF_01976">
    <property type="entry name" value="Phosphofructokinase_III"/>
    <property type="match status" value="1"/>
</dbReference>
<keyword evidence="5 10" id="KW-0808">Transferase</keyword>
<evidence type="ECO:0000256" key="7">
    <source>
        <dbReference type="ARBA" id="ARBA00022777"/>
    </source>
</evidence>
<evidence type="ECO:0000256" key="6">
    <source>
        <dbReference type="ARBA" id="ARBA00022723"/>
    </source>
</evidence>
<dbReference type="Proteomes" id="UP000199452">
    <property type="component" value="Unassembled WGS sequence"/>
</dbReference>
<dbReference type="InterPro" id="IPR022953">
    <property type="entry name" value="ATP_PFK"/>
</dbReference>
<gene>
    <name evidence="10" type="primary">pfkA</name>
    <name evidence="12" type="ORF">SAMN05216323_101328</name>
</gene>
<name>A0A1G6HUH0_9BACT</name>
<dbReference type="GO" id="GO:0005524">
    <property type="term" value="F:ATP binding"/>
    <property type="evidence" value="ECO:0007669"/>
    <property type="project" value="UniProtKB-KW"/>
</dbReference>
<dbReference type="AlphaFoldDB" id="A0A1G6HUH0"/>
<dbReference type="InterPro" id="IPR000023">
    <property type="entry name" value="Phosphofructokinase_dom"/>
</dbReference>
<evidence type="ECO:0000259" key="11">
    <source>
        <dbReference type="Pfam" id="PF00365"/>
    </source>
</evidence>
<comment type="pathway">
    <text evidence="3 10">Carbohydrate degradation; glycolysis; D-glyceraldehyde 3-phosphate and glycerone phosphate from D-glucose: step 3/4.</text>
</comment>
<comment type="cofactor">
    <cofactor evidence="1 10">
        <name>Mg(2+)</name>
        <dbReference type="ChEBI" id="CHEBI:18420"/>
    </cofactor>
</comment>
<protein>
    <recommendedName>
        <fullName evidence="10">ATP-dependent 6-phosphofructokinase</fullName>
        <shortName evidence="10">ATP-PFK</shortName>
        <shortName evidence="10">Phosphofructokinase</shortName>
        <ecNumber evidence="10">2.7.1.11</ecNumber>
    </recommendedName>
    <alternativeName>
        <fullName evidence="10">Phosphohexokinase</fullName>
    </alternativeName>
</protein>
<keyword evidence="10" id="KW-0547">Nucleotide-binding</keyword>
<keyword evidence="4 10" id="KW-0963">Cytoplasm</keyword>
<comment type="subcellular location">
    <subcellularLocation>
        <location evidence="2 10">Cytoplasm</location>
    </subcellularLocation>
</comment>
<comment type="similarity">
    <text evidence="10">Belongs to the phosphofructokinase type A (PFKA) family. Mixed-substrate PFK group III subfamily.</text>
</comment>
<feature type="binding site" description="in other chain" evidence="10">
    <location>
        <begin position="288"/>
        <end position="291"/>
    </location>
    <ligand>
        <name>substrate</name>
        <note>ligand shared between dimeric partners</note>
    </ligand>
</feature>
<feature type="binding site" description="in other chain" evidence="10">
    <location>
        <position position="237"/>
    </location>
    <ligand>
        <name>substrate</name>
        <note>ligand shared between dimeric partners</note>
    </ligand>
</feature>
<feature type="binding site" evidence="10">
    <location>
        <begin position="76"/>
        <end position="77"/>
    </location>
    <ligand>
        <name>ATP</name>
        <dbReference type="ChEBI" id="CHEBI:30616"/>
    </ligand>
</feature>
<keyword evidence="8 10" id="KW-0460">Magnesium</keyword>
<feature type="binding site" evidence="10">
    <location>
        <position position="11"/>
    </location>
    <ligand>
        <name>ATP</name>
        <dbReference type="ChEBI" id="CHEBI:30616"/>
    </ligand>
</feature>
<dbReference type="PIRSF" id="PIRSF000532">
    <property type="entry name" value="ATP_PFK_prok"/>
    <property type="match status" value="1"/>
</dbReference>
<comment type="catalytic activity">
    <reaction evidence="10">
        <text>beta-D-fructose 6-phosphate + ATP = beta-D-fructose 1,6-bisphosphate + ADP + H(+)</text>
        <dbReference type="Rhea" id="RHEA:16109"/>
        <dbReference type="ChEBI" id="CHEBI:15378"/>
        <dbReference type="ChEBI" id="CHEBI:30616"/>
        <dbReference type="ChEBI" id="CHEBI:32966"/>
        <dbReference type="ChEBI" id="CHEBI:57634"/>
        <dbReference type="ChEBI" id="CHEBI:456216"/>
        <dbReference type="EC" id="2.7.1.11"/>
    </reaction>
</comment>
<evidence type="ECO:0000256" key="5">
    <source>
        <dbReference type="ARBA" id="ARBA00022679"/>
    </source>
</evidence>
<dbReference type="InterPro" id="IPR012003">
    <property type="entry name" value="ATP_PFK_prok-type"/>
</dbReference>
<feature type="binding site" description="in other chain" evidence="10">
    <location>
        <begin position="184"/>
        <end position="186"/>
    </location>
    <ligand>
        <name>substrate</name>
        <note>ligand shared between dimeric partners</note>
    </ligand>
</feature>
<evidence type="ECO:0000313" key="13">
    <source>
        <dbReference type="Proteomes" id="UP000199452"/>
    </source>
</evidence>
<feature type="binding site" evidence="10">
    <location>
        <position position="118"/>
    </location>
    <ligand>
        <name>Mg(2+)</name>
        <dbReference type="ChEBI" id="CHEBI:18420"/>
        <note>catalytic</note>
    </ligand>
</feature>
<evidence type="ECO:0000256" key="9">
    <source>
        <dbReference type="ARBA" id="ARBA00023152"/>
    </source>
</evidence>
<evidence type="ECO:0000256" key="2">
    <source>
        <dbReference type="ARBA" id="ARBA00004496"/>
    </source>
</evidence>
<dbReference type="Gene3D" id="3.40.50.450">
    <property type="match status" value="1"/>
</dbReference>
<dbReference type="Gene3D" id="3.40.50.460">
    <property type="entry name" value="Phosphofructokinase domain"/>
    <property type="match status" value="1"/>
</dbReference>
<dbReference type="GO" id="GO:0042802">
    <property type="term" value="F:identical protein binding"/>
    <property type="evidence" value="ECO:0007669"/>
    <property type="project" value="TreeGrafter"/>
</dbReference>
<dbReference type="NCBIfam" id="NF002872">
    <property type="entry name" value="PRK03202.1"/>
    <property type="match status" value="1"/>
</dbReference>
<dbReference type="STRING" id="1640674.SAMN05216323_101328"/>
<dbReference type="GO" id="GO:0046872">
    <property type="term" value="F:metal ion binding"/>
    <property type="evidence" value="ECO:0007669"/>
    <property type="project" value="UniProtKB-KW"/>
</dbReference>
<dbReference type="EMBL" id="FMYP01000013">
    <property type="protein sequence ID" value="SDB97788.1"/>
    <property type="molecule type" value="Genomic_DNA"/>
</dbReference>
<evidence type="ECO:0000256" key="4">
    <source>
        <dbReference type="ARBA" id="ARBA00022490"/>
    </source>
</evidence>
<keyword evidence="7 10" id="KW-0418">Kinase</keyword>
<dbReference type="RefSeq" id="WP_092436573.1">
    <property type="nucleotide sequence ID" value="NZ_FMYP01000013.1"/>
</dbReference>
<evidence type="ECO:0000256" key="10">
    <source>
        <dbReference type="HAMAP-Rule" id="MF_01976"/>
    </source>
</evidence>
<dbReference type="InterPro" id="IPR015912">
    <property type="entry name" value="Phosphofructokinase_CS"/>
</dbReference>
<reference evidence="12 13" key="1">
    <citation type="submission" date="2016-09" db="EMBL/GenBank/DDBJ databases">
        <authorList>
            <person name="Capua I."/>
            <person name="De Benedictis P."/>
            <person name="Joannis T."/>
            <person name="Lombin L.H."/>
            <person name="Cattoli G."/>
        </authorList>
    </citation>
    <scope>NUCLEOTIDE SEQUENCE [LARGE SCALE GENOMIC DNA]</scope>
    <source>
        <strain evidence="12 13">A7P-90m</strain>
    </source>
</reference>
<sequence>MKRVLVATGGGDCPGLNAVIRGIVKRAAQEQDWEVIGSIQSFDGILREPTEIRVLDERAVAGIHVQGGTLIGTTNKGGPFAWPVKNSDGTWSAVDRSDEMIRKLQYLGVDAVISIGGDGSQEISQRLYEKGLNVIGVPKTIDNDLSATDFTFGFQTAVQIATDAVDKLVTTAASHNRVLILEVMGRNAGWIALHAAVAGGADVCLIPEIPYNLDKVLERLNGRFSKGKGFAIVVIAEGAKPVGGDITSEKSDEVGYANLRMGGVASKLMKDLKMAGFEADMRETVLGHLQRGGIPNAYDRVLATQFGVKAFEMVLEENFGTMVAYRHPDIISVPLIEAINRPNFVEPTCSLVVTAKGVGISFGD</sequence>
<keyword evidence="10" id="KW-0067">ATP-binding</keyword>
<evidence type="ECO:0000256" key="8">
    <source>
        <dbReference type="ARBA" id="ARBA00022842"/>
    </source>
</evidence>
<dbReference type="PRINTS" id="PR00476">
    <property type="entry name" value="PHFRCTKINASE"/>
</dbReference>
<dbReference type="InterPro" id="IPR035966">
    <property type="entry name" value="PKF_sf"/>
</dbReference>
<dbReference type="GO" id="GO:0061621">
    <property type="term" value="P:canonical glycolysis"/>
    <property type="evidence" value="ECO:0007669"/>
    <property type="project" value="TreeGrafter"/>
</dbReference>
<feature type="binding site" evidence="10">
    <location>
        <position position="177"/>
    </location>
    <ligand>
        <name>substrate</name>
        <note>ligand shared between dimeric partners</note>
    </ligand>
</feature>
<dbReference type="GO" id="GO:0003872">
    <property type="term" value="F:6-phosphofructokinase activity"/>
    <property type="evidence" value="ECO:0007669"/>
    <property type="project" value="UniProtKB-UniRule"/>
</dbReference>
<dbReference type="GO" id="GO:0048029">
    <property type="term" value="F:monosaccharide binding"/>
    <property type="evidence" value="ECO:0007669"/>
    <property type="project" value="TreeGrafter"/>
</dbReference>
<dbReference type="GO" id="GO:0030388">
    <property type="term" value="P:fructose 1,6-bisphosphate metabolic process"/>
    <property type="evidence" value="ECO:0007669"/>
    <property type="project" value="TreeGrafter"/>
</dbReference>
<feature type="active site" description="Proton acceptor" evidence="10">
    <location>
        <position position="142"/>
    </location>
</feature>
<dbReference type="GO" id="GO:0047334">
    <property type="term" value="F:diphosphate-fructose-6-phosphate 1-phosphotransferase activity"/>
    <property type="evidence" value="ECO:0007669"/>
    <property type="project" value="InterPro"/>
</dbReference>
<comment type="function">
    <text evidence="10">Catalyzes the phosphorylation of D-fructose 6-phosphate to fructose 1,6-bisphosphate by ATP, the first committing step of glycolysis.</text>
</comment>
<feature type="domain" description="Phosphofructokinase" evidence="11">
    <location>
        <begin position="3"/>
        <end position="314"/>
    </location>
</feature>
<comment type="caution">
    <text evidence="10">Lacks conserved residue(s) required for the propagation of feature annotation.</text>
</comment>
<dbReference type="GO" id="GO:0006002">
    <property type="term" value="P:fructose 6-phosphate metabolic process"/>
    <property type="evidence" value="ECO:0007669"/>
    <property type="project" value="InterPro"/>
</dbReference>
<accession>A0A1G6HUH0</accession>
<dbReference type="PANTHER" id="PTHR13697">
    <property type="entry name" value="PHOSPHOFRUCTOKINASE"/>
    <property type="match status" value="1"/>
</dbReference>
<keyword evidence="9 10" id="KW-0324">Glycolysis</keyword>
<feature type="site" description="Important for substrate specificity; cannot use PPi as phosphoryl donor" evidence="10">
    <location>
        <position position="119"/>
    </location>
</feature>
<keyword evidence="6 10" id="KW-0479">Metal-binding</keyword>
<feature type="binding site" evidence="10">
    <location>
        <begin position="117"/>
        <end position="120"/>
    </location>
    <ligand>
        <name>ATP</name>
        <dbReference type="ChEBI" id="CHEBI:30616"/>
    </ligand>
</feature>
<evidence type="ECO:0000256" key="3">
    <source>
        <dbReference type="ARBA" id="ARBA00004679"/>
    </source>
</evidence>
<evidence type="ECO:0000256" key="1">
    <source>
        <dbReference type="ARBA" id="ARBA00001946"/>
    </source>
</evidence>
<evidence type="ECO:0000313" key="12">
    <source>
        <dbReference type="EMBL" id="SDB97788.1"/>
    </source>
</evidence>
<dbReference type="PROSITE" id="PS00433">
    <property type="entry name" value="PHOSPHOFRUCTOKINASE"/>
    <property type="match status" value="1"/>
</dbReference>
<dbReference type="GO" id="GO:0005945">
    <property type="term" value="C:6-phosphofructokinase complex"/>
    <property type="evidence" value="ECO:0007669"/>
    <property type="project" value="TreeGrafter"/>
</dbReference>
<organism evidence="12 13">
    <name type="scientific">Williamwhitmania taraxaci</name>
    <dbReference type="NCBI Taxonomy" id="1640674"/>
    <lineage>
        <taxon>Bacteria</taxon>
        <taxon>Pseudomonadati</taxon>
        <taxon>Bacteroidota</taxon>
        <taxon>Bacteroidia</taxon>
        <taxon>Bacteroidales</taxon>
        <taxon>Williamwhitmaniaceae</taxon>
        <taxon>Williamwhitmania</taxon>
    </lineage>
</organism>
<dbReference type="PANTHER" id="PTHR13697:SF52">
    <property type="entry name" value="ATP-DEPENDENT 6-PHOSPHOFRUCTOKINASE 3"/>
    <property type="match status" value="1"/>
</dbReference>
<dbReference type="UniPathway" id="UPA00109">
    <property type="reaction ID" value="UER00182"/>
</dbReference>
<dbReference type="GO" id="GO:0016208">
    <property type="term" value="F:AMP binding"/>
    <property type="evidence" value="ECO:0007669"/>
    <property type="project" value="TreeGrafter"/>
</dbReference>
<keyword evidence="13" id="KW-1185">Reference proteome</keyword>
<comment type="subunit">
    <text evidence="10">Homodimer or homotetramer.</text>
</comment>
<dbReference type="InterPro" id="IPR012829">
    <property type="entry name" value="Phosphofructokinase_III"/>
</dbReference>
<dbReference type="Pfam" id="PF00365">
    <property type="entry name" value="PFK"/>
    <property type="match status" value="1"/>
</dbReference>
<feature type="binding site" description="in other chain" evidence="10">
    <location>
        <begin position="140"/>
        <end position="142"/>
    </location>
    <ligand>
        <name>substrate</name>
        <note>ligand shared between dimeric partners</note>
    </ligand>
</feature>
<dbReference type="EC" id="2.7.1.11" evidence="10"/>